<evidence type="ECO:0000313" key="2">
    <source>
        <dbReference type="Proteomes" id="UP000054997"/>
    </source>
</evidence>
<proteinExistence type="predicted"/>
<dbReference type="InterPro" id="IPR032675">
    <property type="entry name" value="LRR_dom_sf"/>
</dbReference>
<comment type="caution">
    <text evidence="1">The sequence shown here is derived from an EMBL/GenBank/DDBJ whole genome shotgun (WGS) entry which is preliminary data.</text>
</comment>
<dbReference type="Proteomes" id="UP000054997">
    <property type="component" value="Unassembled WGS sequence"/>
</dbReference>
<accession>A0A0W0VLQ0</accession>
<dbReference type="PATRIC" id="fig|45068.5.peg.1214"/>
<dbReference type="AlphaFoldDB" id="A0A0W0VLQ0"/>
<dbReference type="EMBL" id="LNYK01000016">
    <property type="protein sequence ID" value="KTD21031.1"/>
    <property type="molecule type" value="Genomic_DNA"/>
</dbReference>
<dbReference type="SUPFAM" id="SSF52047">
    <property type="entry name" value="RNI-like"/>
    <property type="match status" value="1"/>
</dbReference>
<name>A0A0W0VLQ0_9GAMM</name>
<reference evidence="1 2" key="1">
    <citation type="submission" date="2015-11" db="EMBL/GenBank/DDBJ databases">
        <title>Genomic analysis of 38 Legionella species identifies large and diverse effector repertoires.</title>
        <authorList>
            <person name="Burstein D."/>
            <person name="Amaro F."/>
            <person name="Zusman T."/>
            <person name="Lifshitz Z."/>
            <person name="Cohen O."/>
            <person name="Gilbert J.A."/>
            <person name="Pupko T."/>
            <person name="Shuman H.A."/>
            <person name="Segal G."/>
        </authorList>
    </citation>
    <scope>NUCLEOTIDE SEQUENCE [LARGE SCALE GENOMIC DNA]</scope>
    <source>
        <strain evidence="1 2">ATCC 49505</strain>
    </source>
</reference>
<organism evidence="1 2">
    <name type="scientific">Legionella londiniensis</name>
    <dbReference type="NCBI Taxonomy" id="45068"/>
    <lineage>
        <taxon>Bacteria</taxon>
        <taxon>Pseudomonadati</taxon>
        <taxon>Pseudomonadota</taxon>
        <taxon>Gammaproteobacteria</taxon>
        <taxon>Legionellales</taxon>
        <taxon>Legionellaceae</taxon>
        <taxon>Legionella</taxon>
    </lineage>
</organism>
<sequence length="110" mass="12457">MAINNQLLKKNTDNGVLKIHRTKLDSQDLKILTEYLKVTNIHTLNLSWNNIGEEGIKDLVVHLKGTNITRVIGVSSPELSKTLEDNLKRKKNRIIALAQGLKKNMNYHSS</sequence>
<evidence type="ECO:0000313" key="1">
    <source>
        <dbReference type="EMBL" id="KTD21031.1"/>
    </source>
</evidence>
<keyword evidence="2" id="KW-1185">Reference proteome</keyword>
<dbReference type="Gene3D" id="3.80.10.10">
    <property type="entry name" value="Ribonuclease Inhibitor"/>
    <property type="match status" value="1"/>
</dbReference>
<gene>
    <name evidence="1" type="ORF">Llon_1129</name>
</gene>
<dbReference type="STRING" id="45068.Llon_1129"/>
<protein>
    <submittedName>
        <fullName evidence="1">Uncharacterized protein</fullName>
    </submittedName>
</protein>